<proteinExistence type="predicted"/>
<dbReference type="InterPro" id="IPR008822">
    <property type="entry name" value="Endonuclease_RusA-like"/>
</dbReference>
<organism evidence="1">
    <name type="scientific">bioreactor metagenome</name>
    <dbReference type="NCBI Taxonomy" id="1076179"/>
    <lineage>
        <taxon>unclassified sequences</taxon>
        <taxon>metagenomes</taxon>
        <taxon>ecological metagenomes</taxon>
    </lineage>
</organism>
<dbReference type="GO" id="GO:0006281">
    <property type="term" value="P:DNA repair"/>
    <property type="evidence" value="ECO:0007669"/>
    <property type="project" value="InterPro"/>
</dbReference>
<gene>
    <name evidence="1" type="ORF">SDC9_11685</name>
</gene>
<dbReference type="EMBL" id="VSSQ01000030">
    <property type="protein sequence ID" value="MPL66017.1"/>
    <property type="molecule type" value="Genomic_DNA"/>
</dbReference>
<dbReference type="Pfam" id="PF05866">
    <property type="entry name" value="RusA"/>
    <property type="match status" value="1"/>
</dbReference>
<comment type="caution">
    <text evidence="1">The sequence shown here is derived from an EMBL/GenBank/DDBJ whole genome shotgun (WGS) entry which is preliminary data.</text>
</comment>
<dbReference type="GO" id="GO:0006310">
    <property type="term" value="P:DNA recombination"/>
    <property type="evidence" value="ECO:0007669"/>
    <property type="project" value="InterPro"/>
</dbReference>
<dbReference type="SUPFAM" id="SSF103084">
    <property type="entry name" value="Holliday junction resolvase RusA"/>
    <property type="match status" value="1"/>
</dbReference>
<dbReference type="InterPro" id="IPR036614">
    <property type="entry name" value="RusA-like_sf"/>
</dbReference>
<dbReference type="GO" id="GO:0000287">
    <property type="term" value="F:magnesium ion binding"/>
    <property type="evidence" value="ECO:0007669"/>
    <property type="project" value="InterPro"/>
</dbReference>
<sequence>MSNGFFEKRDGVYVAPIMSIGGAQYALFFVPGNPIAAPRPRAGRNGVYHDSRADGWKSLIILHFHYQCKPELSGAVELNMQFLFLKPKKDPYRFWMEHKPDIDNLEKAVMDALTRAHAWHDDSQVVLVQSLKRYALQDETPGVHIEIASLPQTPDLEVSTSSSGSGARGFPITKRVGACNEL</sequence>
<evidence type="ECO:0000313" key="1">
    <source>
        <dbReference type="EMBL" id="MPL66017.1"/>
    </source>
</evidence>
<protein>
    <submittedName>
        <fullName evidence="1">Uncharacterized protein</fullName>
    </submittedName>
</protein>
<dbReference type="AlphaFoldDB" id="A0A644THW0"/>
<accession>A0A644THW0</accession>
<dbReference type="Gene3D" id="3.30.1330.70">
    <property type="entry name" value="Holliday junction resolvase RusA"/>
    <property type="match status" value="1"/>
</dbReference>
<name>A0A644THW0_9ZZZZ</name>
<reference evidence="1" key="1">
    <citation type="submission" date="2019-08" db="EMBL/GenBank/DDBJ databases">
        <authorList>
            <person name="Kucharzyk K."/>
            <person name="Murdoch R.W."/>
            <person name="Higgins S."/>
            <person name="Loffler F."/>
        </authorList>
    </citation>
    <scope>NUCLEOTIDE SEQUENCE</scope>
</reference>